<dbReference type="PROSITE" id="PS51473">
    <property type="entry name" value="GNK2"/>
    <property type="match status" value="2"/>
</dbReference>
<dbReference type="Gene3D" id="3.30.200.20">
    <property type="entry name" value="Phosphorylase Kinase, domain 1"/>
    <property type="match status" value="1"/>
</dbReference>
<dbReference type="Gene3D" id="3.30.430.20">
    <property type="entry name" value="Gnk2 domain, C-X8-C-X2-C motif"/>
    <property type="match status" value="2"/>
</dbReference>
<dbReference type="InterPro" id="IPR002902">
    <property type="entry name" value="GNK2"/>
</dbReference>
<dbReference type="InterPro" id="IPR000719">
    <property type="entry name" value="Prot_kinase_dom"/>
</dbReference>
<dbReference type="CDD" id="cd14066">
    <property type="entry name" value="STKc_IRAK"/>
    <property type="match status" value="1"/>
</dbReference>
<dbReference type="GO" id="GO:0006950">
    <property type="term" value="P:response to stress"/>
    <property type="evidence" value="ECO:0007669"/>
    <property type="project" value="UniProtKB-ARBA"/>
</dbReference>
<evidence type="ECO:0000256" key="6">
    <source>
        <dbReference type="ARBA" id="ARBA00022737"/>
    </source>
</evidence>
<dbReference type="PROSITE" id="PS50011">
    <property type="entry name" value="PROTEIN_KINASE_DOM"/>
    <property type="match status" value="1"/>
</dbReference>
<evidence type="ECO:0000256" key="14">
    <source>
        <dbReference type="SAM" id="Phobius"/>
    </source>
</evidence>
<dbReference type="GO" id="GO:0005524">
    <property type="term" value="F:ATP binding"/>
    <property type="evidence" value="ECO:0007669"/>
    <property type="project" value="UniProtKB-UniRule"/>
</dbReference>
<keyword evidence="18" id="KW-1185">Reference proteome</keyword>
<keyword evidence="11 14" id="KW-0472">Membrane</keyword>
<evidence type="ECO:0000313" key="19">
    <source>
        <dbReference type="RefSeq" id="XP_039131233.1"/>
    </source>
</evidence>
<evidence type="ECO:0000256" key="2">
    <source>
        <dbReference type="ARBA" id="ARBA00022527"/>
    </source>
</evidence>
<feature type="domain" description="Gnk2-homologous" evidence="17">
    <location>
        <begin position="137"/>
        <end position="240"/>
    </location>
</feature>
<keyword evidence="5 15" id="KW-0732">Signal</keyword>
<keyword evidence="9 13" id="KW-0067">ATP-binding</keyword>
<dbReference type="Pfam" id="PF01657">
    <property type="entry name" value="Stress-antifung"/>
    <property type="match status" value="2"/>
</dbReference>
<dbReference type="SUPFAM" id="SSF56112">
    <property type="entry name" value="Protein kinase-like (PK-like)"/>
    <property type="match status" value="1"/>
</dbReference>
<feature type="chain" id="PRO_5044280372" evidence="15">
    <location>
        <begin position="33"/>
        <end position="678"/>
    </location>
</feature>
<evidence type="ECO:0000256" key="7">
    <source>
        <dbReference type="ARBA" id="ARBA00022741"/>
    </source>
</evidence>
<dbReference type="PANTHER" id="PTHR27002">
    <property type="entry name" value="RECEPTOR-LIKE SERINE/THREONINE-PROTEIN KINASE SD1-8"/>
    <property type="match status" value="1"/>
</dbReference>
<dbReference type="GO" id="GO:0004674">
    <property type="term" value="F:protein serine/threonine kinase activity"/>
    <property type="evidence" value="ECO:0007669"/>
    <property type="project" value="UniProtKB-KW"/>
</dbReference>
<sequence length="678" mass="74995">MPWQLHHPSMALQPSLFLLLLLLFPFVKLSQGIPTRCSTDSNYTTPSAFATNLAILLPDLIATTANSSILFSTASRDSIYGLAQCRLGSSPSDCTSCLTISATNFSTFCPSGRSAGIRYDACLLRYSDTRFFSQLSNDSFESRTNGQAATDPVGFGSHVIDLMKEISSKAPRTPARFAAGTTNFSGGIYGMVQCTADLSVDDCEKCLNGTLNVFRGFPYGRVGSMVASLSCIARYETYLFFSLSLLSAPSPPPSSSGVNDAILNSGSGGKNSNTTTIVLVVVFVVVAGIVFFSGVCIYLRRRRRRRRSRRKPIRQSPDGGDESEFVSDESIVFDLATLRDATSDFSEENKLGTGGFGVVYKGVLRDGKEIAVKRLSATSRQGFVELKNEVILVAKLQHRHLVRLLGCCLEQQEKLLIYEYLLNASLDKFLFDPGRCQQLDWARRYKIIEGISGGLLYLHEDSRLRIIHRDLKAGNILLDGDMNPKISDFGFAKLFDIDETEGNTNRIAGTYGYMAPEYAMHGHFSVKSDVYSYGVIVLEIVTGRRSSGYEESANAAHLLSYAWRLWNEGRALELKDSSLGDRIQADEVLRCIHIGLLCVQEDPKDRPTMGTVVLMLRSYSFPLPKPSTPAFFIRSRISSQPNVDLRDMDLNQVNNRQCNQEQRVDSVNNLSITQLEGR</sequence>
<dbReference type="AlphaFoldDB" id="A0AB40BWC2"/>
<protein>
    <submittedName>
        <fullName evidence="19">Receptor-like protein kinase At4g00960</fullName>
    </submittedName>
</protein>
<feature type="domain" description="Protein kinase" evidence="16">
    <location>
        <begin position="345"/>
        <end position="622"/>
    </location>
</feature>
<evidence type="ECO:0000256" key="8">
    <source>
        <dbReference type="ARBA" id="ARBA00022777"/>
    </source>
</evidence>
<dbReference type="FunFam" id="1.10.510.10:FF:000129">
    <property type="entry name" value="cysteine-rich receptor-like protein kinase 10"/>
    <property type="match status" value="1"/>
</dbReference>
<dbReference type="GO" id="GO:0005886">
    <property type="term" value="C:plasma membrane"/>
    <property type="evidence" value="ECO:0007669"/>
    <property type="project" value="TreeGrafter"/>
</dbReference>
<keyword evidence="3" id="KW-0808">Transferase</keyword>
<dbReference type="RefSeq" id="XP_039131233.1">
    <property type="nucleotide sequence ID" value="XM_039275299.1"/>
</dbReference>
<evidence type="ECO:0000256" key="10">
    <source>
        <dbReference type="ARBA" id="ARBA00022989"/>
    </source>
</evidence>
<dbReference type="PANTHER" id="PTHR27002:SF1040">
    <property type="entry name" value="OS07G0538400 PROTEIN"/>
    <property type="match status" value="1"/>
</dbReference>
<dbReference type="InterPro" id="IPR001245">
    <property type="entry name" value="Ser-Thr/Tyr_kinase_cat_dom"/>
</dbReference>
<keyword evidence="8" id="KW-0418">Kinase</keyword>
<dbReference type="PROSITE" id="PS00108">
    <property type="entry name" value="PROTEIN_KINASE_ST"/>
    <property type="match status" value="1"/>
</dbReference>
<proteinExistence type="predicted"/>
<evidence type="ECO:0000259" key="16">
    <source>
        <dbReference type="PROSITE" id="PS50011"/>
    </source>
</evidence>
<evidence type="ECO:0000256" key="5">
    <source>
        <dbReference type="ARBA" id="ARBA00022729"/>
    </source>
</evidence>
<evidence type="ECO:0000313" key="18">
    <source>
        <dbReference type="Proteomes" id="UP001515500"/>
    </source>
</evidence>
<dbReference type="PROSITE" id="PS00107">
    <property type="entry name" value="PROTEIN_KINASE_ATP"/>
    <property type="match status" value="1"/>
</dbReference>
<keyword evidence="2" id="KW-0723">Serine/threonine-protein kinase</keyword>
<keyword evidence="4 14" id="KW-0812">Transmembrane</keyword>
<comment type="subcellular location">
    <subcellularLocation>
        <location evidence="1">Membrane</location>
        <topology evidence="1">Single-pass membrane protein</topology>
    </subcellularLocation>
</comment>
<dbReference type="Gene3D" id="1.10.510.10">
    <property type="entry name" value="Transferase(Phosphotransferase) domain 1"/>
    <property type="match status" value="1"/>
</dbReference>
<evidence type="ECO:0000256" key="9">
    <source>
        <dbReference type="ARBA" id="ARBA00022840"/>
    </source>
</evidence>
<dbReference type="Pfam" id="PF07714">
    <property type="entry name" value="PK_Tyr_Ser-Thr"/>
    <property type="match status" value="1"/>
</dbReference>
<accession>A0AB40BWC2</accession>
<feature type="transmembrane region" description="Helical" evidence="14">
    <location>
        <begin position="277"/>
        <end position="299"/>
    </location>
</feature>
<organism evidence="18 19">
    <name type="scientific">Dioscorea cayennensis subsp. rotundata</name>
    <name type="common">White Guinea yam</name>
    <name type="synonym">Dioscorea rotundata</name>
    <dbReference type="NCBI Taxonomy" id="55577"/>
    <lineage>
        <taxon>Eukaryota</taxon>
        <taxon>Viridiplantae</taxon>
        <taxon>Streptophyta</taxon>
        <taxon>Embryophyta</taxon>
        <taxon>Tracheophyta</taxon>
        <taxon>Spermatophyta</taxon>
        <taxon>Magnoliopsida</taxon>
        <taxon>Liliopsida</taxon>
        <taxon>Dioscoreales</taxon>
        <taxon>Dioscoreaceae</taxon>
        <taxon>Dioscorea</taxon>
    </lineage>
</organism>
<evidence type="ECO:0000259" key="17">
    <source>
        <dbReference type="PROSITE" id="PS51473"/>
    </source>
</evidence>
<dbReference type="GeneID" id="120267628"/>
<dbReference type="InterPro" id="IPR038408">
    <property type="entry name" value="GNK2_sf"/>
</dbReference>
<keyword evidence="6" id="KW-0677">Repeat</keyword>
<dbReference type="Proteomes" id="UP001515500">
    <property type="component" value="Chromosome 8"/>
</dbReference>
<keyword evidence="7 13" id="KW-0547">Nucleotide-binding</keyword>
<keyword evidence="10 14" id="KW-1133">Transmembrane helix</keyword>
<evidence type="ECO:0000256" key="12">
    <source>
        <dbReference type="ARBA" id="ARBA00023180"/>
    </source>
</evidence>
<dbReference type="InterPro" id="IPR008271">
    <property type="entry name" value="Ser/Thr_kinase_AS"/>
</dbReference>
<dbReference type="CDD" id="cd23509">
    <property type="entry name" value="Gnk2-like"/>
    <property type="match status" value="2"/>
</dbReference>
<feature type="domain" description="Gnk2-homologous" evidence="17">
    <location>
        <begin position="31"/>
        <end position="131"/>
    </location>
</feature>
<evidence type="ECO:0000256" key="11">
    <source>
        <dbReference type="ARBA" id="ARBA00023136"/>
    </source>
</evidence>
<evidence type="ECO:0000256" key="1">
    <source>
        <dbReference type="ARBA" id="ARBA00004167"/>
    </source>
</evidence>
<keyword evidence="12" id="KW-0325">Glycoprotein</keyword>
<gene>
    <name evidence="19" type="primary">LOC120267628</name>
</gene>
<dbReference type="SMART" id="SM00220">
    <property type="entry name" value="S_TKc"/>
    <property type="match status" value="1"/>
</dbReference>
<reference evidence="19" key="1">
    <citation type="submission" date="2025-08" db="UniProtKB">
        <authorList>
            <consortium name="RefSeq"/>
        </authorList>
    </citation>
    <scope>IDENTIFICATION</scope>
</reference>
<dbReference type="FunFam" id="3.30.200.20:FF:000142">
    <property type="entry name" value="Cysteine-rich receptor-like protein kinase 10"/>
    <property type="match status" value="1"/>
</dbReference>
<dbReference type="InterPro" id="IPR017441">
    <property type="entry name" value="Protein_kinase_ATP_BS"/>
</dbReference>
<feature type="signal peptide" evidence="15">
    <location>
        <begin position="1"/>
        <end position="32"/>
    </location>
</feature>
<feature type="binding site" evidence="13">
    <location>
        <position position="373"/>
    </location>
    <ligand>
        <name>ATP</name>
        <dbReference type="ChEBI" id="CHEBI:30616"/>
    </ligand>
</feature>
<evidence type="ECO:0000256" key="3">
    <source>
        <dbReference type="ARBA" id="ARBA00022679"/>
    </source>
</evidence>
<evidence type="ECO:0000256" key="13">
    <source>
        <dbReference type="PROSITE-ProRule" id="PRU10141"/>
    </source>
</evidence>
<name>A0AB40BWC2_DIOCR</name>
<dbReference type="InterPro" id="IPR011009">
    <property type="entry name" value="Kinase-like_dom_sf"/>
</dbReference>
<evidence type="ECO:0000256" key="15">
    <source>
        <dbReference type="SAM" id="SignalP"/>
    </source>
</evidence>
<evidence type="ECO:0000256" key="4">
    <source>
        <dbReference type="ARBA" id="ARBA00022692"/>
    </source>
</evidence>